<dbReference type="PANTHER" id="PTHR11042">
    <property type="entry name" value="EUKARYOTIC TRANSLATION INITIATION FACTOR 2-ALPHA KINASE EIF2-ALPHA KINASE -RELATED"/>
    <property type="match status" value="1"/>
</dbReference>
<evidence type="ECO:0000256" key="6">
    <source>
        <dbReference type="SAM" id="MobiDB-lite"/>
    </source>
</evidence>
<dbReference type="GO" id="GO:0004672">
    <property type="term" value="F:protein kinase activity"/>
    <property type="evidence" value="ECO:0007669"/>
    <property type="project" value="InterPro"/>
</dbReference>
<feature type="compositionally biased region" description="Low complexity" evidence="6">
    <location>
        <begin position="108"/>
        <end position="126"/>
    </location>
</feature>
<dbReference type="EMBL" id="JAKMXF010000363">
    <property type="protein sequence ID" value="KAI6646093.1"/>
    <property type="molecule type" value="Genomic_DNA"/>
</dbReference>
<evidence type="ECO:0000259" key="7">
    <source>
        <dbReference type="PROSITE" id="PS50011"/>
    </source>
</evidence>
<proteinExistence type="predicted"/>
<dbReference type="GO" id="GO:0005634">
    <property type="term" value="C:nucleus"/>
    <property type="evidence" value="ECO:0007669"/>
    <property type="project" value="TreeGrafter"/>
</dbReference>
<dbReference type="GO" id="GO:0005524">
    <property type="term" value="F:ATP binding"/>
    <property type="evidence" value="ECO:0007669"/>
    <property type="project" value="UniProtKB-UniRule"/>
</dbReference>
<dbReference type="GO" id="GO:0005737">
    <property type="term" value="C:cytoplasm"/>
    <property type="evidence" value="ECO:0007669"/>
    <property type="project" value="TreeGrafter"/>
</dbReference>
<accession>A0AAV7JBJ4</accession>
<dbReference type="PROSITE" id="PS00107">
    <property type="entry name" value="PROTEIN_KINASE_ATP"/>
    <property type="match status" value="1"/>
</dbReference>
<name>A0AAV7JBJ4_9METZ</name>
<sequence length="230" mass="26017">MVQPYNVSQFSISNIIGETRNVRHTSRLELEYGRQISVGKGGHGVVVRAINKLDNSEYAIKKIKLRGNPHEFVREVQLLAKLSHENVIRYYCVWLDYEIDKREDAGNGTSEIESTAGETESASSVSKMSNLGHEDDSNDTGLTRCLSRNSNKYYDDSIKDHGEERYNSGQKDENSVETDLLRFVDSNIMYSNDSNGSREIQLAKRQKFDSSSDSDVILLPQALPGFRKEI</sequence>
<dbReference type="InterPro" id="IPR017441">
    <property type="entry name" value="Protein_kinase_ATP_BS"/>
</dbReference>
<dbReference type="InterPro" id="IPR050339">
    <property type="entry name" value="CC_SR_Kinase"/>
</dbReference>
<evidence type="ECO:0000256" key="1">
    <source>
        <dbReference type="ARBA" id="ARBA00022679"/>
    </source>
</evidence>
<dbReference type="Gene3D" id="3.30.200.20">
    <property type="entry name" value="Phosphorylase Kinase, domain 1"/>
    <property type="match status" value="1"/>
</dbReference>
<protein>
    <recommendedName>
        <fullName evidence="7">Protein kinase domain-containing protein</fullName>
    </recommendedName>
</protein>
<keyword evidence="2 5" id="KW-0547">Nucleotide-binding</keyword>
<gene>
    <name evidence="8" type="ORF">LOD99_9540</name>
</gene>
<dbReference type="Proteomes" id="UP001165289">
    <property type="component" value="Unassembled WGS sequence"/>
</dbReference>
<dbReference type="Pfam" id="PF00069">
    <property type="entry name" value="Pkinase"/>
    <property type="match status" value="1"/>
</dbReference>
<evidence type="ECO:0000256" key="2">
    <source>
        <dbReference type="ARBA" id="ARBA00022741"/>
    </source>
</evidence>
<keyword evidence="1" id="KW-0808">Transferase</keyword>
<evidence type="ECO:0000256" key="5">
    <source>
        <dbReference type="PROSITE-ProRule" id="PRU10141"/>
    </source>
</evidence>
<dbReference type="InterPro" id="IPR011009">
    <property type="entry name" value="Kinase-like_dom_sf"/>
</dbReference>
<evidence type="ECO:0000313" key="8">
    <source>
        <dbReference type="EMBL" id="KAI6646093.1"/>
    </source>
</evidence>
<dbReference type="AlphaFoldDB" id="A0AAV7JBJ4"/>
<comment type="caution">
    <text evidence="8">The sequence shown here is derived from an EMBL/GenBank/DDBJ whole genome shotgun (WGS) entry which is preliminary data.</text>
</comment>
<reference evidence="8 9" key="1">
    <citation type="journal article" date="2023" name="BMC Biol.">
        <title>The compact genome of the sponge Oopsacas minuta (Hexactinellida) is lacking key metazoan core genes.</title>
        <authorList>
            <person name="Santini S."/>
            <person name="Schenkelaars Q."/>
            <person name="Jourda C."/>
            <person name="Duchesne M."/>
            <person name="Belahbib H."/>
            <person name="Rocher C."/>
            <person name="Selva M."/>
            <person name="Riesgo A."/>
            <person name="Vervoort M."/>
            <person name="Leys S.P."/>
            <person name="Kodjabachian L."/>
            <person name="Le Bivic A."/>
            <person name="Borchiellini C."/>
            <person name="Claverie J.M."/>
            <person name="Renard E."/>
        </authorList>
    </citation>
    <scope>NUCLEOTIDE SEQUENCE [LARGE SCALE GENOMIC DNA]</scope>
    <source>
        <strain evidence="8">SPO-2</strain>
    </source>
</reference>
<feature type="compositionally biased region" description="Basic and acidic residues" evidence="6">
    <location>
        <begin position="153"/>
        <end position="174"/>
    </location>
</feature>
<keyword evidence="4 5" id="KW-0067">ATP-binding</keyword>
<dbReference type="SUPFAM" id="SSF56112">
    <property type="entry name" value="Protein kinase-like (PK-like)"/>
    <property type="match status" value="1"/>
</dbReference>
<feature type="domain" description="Protein kinase" evidence="7">
    <location>
        <begin position="32"/>
        <end position="230"/>
    </location>
</feature>
<evidence type="ECO:0000256" key="4">
    <source>
        <dbReference type="ARBA" id="ARBA00022840"/>
    </source>
</evidence>
<dbReference type="PROSITE" id="PS50011">
    <property type="entry name" value="PROTEIN_KINASE_DOM"/>
    <property type="match status" value="1"/>
</dbReference>
<keyword evidence="3" id="KW-0418">Kinase</keyword>
<feature type="binding site" evidence="5">
    <location>
        <position position="62"/>
    </location>
    <ligand>
        <name>ATP</name>
        <dbReference type="ChEBI" id="CHEBI:30616"/>
    </ligand>
</feature>
<keyword evidence="9" id="KW-1185">Reference proteome</keyword>
<dbReference type="InterPro" id="IPR000719">
    <property type="entry name" value="Prot_kinase_dom"/>
</dbReference>
<evidence type="ECO:0000256" key="3">
    <source>
        <dbReference type="ARBA" id="ARBA00022777"/>
    </source>
</evidence>
<organism evidence="8 9">
    <name type="scientific">Oopsacas minuta</name>
    <dbReference type="NCBI Taxonomy" id="111878"/>
    <lineage>
        <taxon>Eukaryota</taxon>
        <taxon>Metazoa</taxon>
        <taxon>Porifera</taxon>
        <taxon>Hexactinellida</taxon>
        <taxon>Hexasterophora</taxon>
        <taxon>Lyssacinosida</taxon>
        <taxon>Leucopsacidae</taxon>
        <taxon>Oopsacas</taxon>
    </lineage>
</organism>
<evidence type="ECO:0000313" key="9">
    <source>
        <dbReference type="Proteomes" id="UP001165289"/>
    </source>
</evidence>
<feature type="region of interest" description="Disordered" evidence="6">
    <location>
        <begin position="105"/>
        <end position="174"/>
    </location>
</feature>